<dbReference type="Proteomes" id="UP000216411">
    <property type="component" value="Unassembled WGS sequence"/>
</dbReference>
<evidence type="ECO:0000313" key="2">
    <source>
        <dbReference type="EMBL" id="RDY32703.1"/>
    </source>
</evidence>
<dbReference type="AlphaFoldDB" id="A0A371JIY7"/>
<dbReference type="Pfam" id="PF04657">
    <property type="entry name" value="DMT_YdcZ"/>
    <property type="match status" value="1"/>
</dbReference>
<keyword evidence="1" id="KW-0812">Transmembrane</keyword>
<reference evidence="2 3" key="1">
    <citation type="journal article" date="2017" name="Genome Announc.">
        <title>Draft Genome Sequence of a Sporulating and Motile Strain of Lachnotalea glycerini Isolated from Water in Quebec City, Canada.</title>
        <authorList>
            <person name="Maheux A.F."/>
            <person name="Boudreau D.K."/>
            <person name="Berube E."/>
            <person name="Boissinot M."/>
            <person name="Raymond F."/>
            <person name="Brodeur S."/>
            <person name="Corbeil J."/>
            <person name="Isabel S."/>
            <person name="Omar R.F."/>
            <person name="Bergeron M.G."/>
        </authorList>
    </citation>
    <scope>NUCLEOTIDE SEQUENCE [LARGE SCALE GENOMIC DNA]</scope>
    <source>
        <strain evidence="2 3">CCRI-19302</strain>
    </source>
</reference>
<gene>
    <name evidence="2" type="ORF">CG710_003965</name>
</gene>
<evidence type="ECO:0000313" key="3">
    <source>
        <dbReference type="Proteomes" id="UP000216411"/>
    </source>
</evidence>
<keyword evidence="1" id="KW-1133">Transmembrane helix</keyword>
<keyword evidence="1" id="KW-0472">Membrane</keyword>
<dbReference type="InterPro" id="IPR006750">
    <property type="entry name" value="YdcZ"/>
</dbReference>
<comment type="caution">
    <text evidence="2">The sequence shown here is derived from an EMBL/GenBank/DDBJ whole genome shotgun (WGS) entry which is preliminary data.</text>
</comment>
<name>A0A371JIY7_9FIRM</name>
<dbReference type="PANTHER" id="PTHR34821:SF2">
    <property type="entry name" value="INNER MEMBRANE PROTEIN YDCZ"/>
    <property type="match status" value="1"/>
</dbReference>
<dbReference type="PANTHER" id="PTHR34821">
    <property type="entry name" value="INNER MEMBRANE PROTEIN YDCZ"/>
    <property type="match status" value="1"/>
</dbReference>
<organism evidence="2 3">
    <name type="scientific">Lachnotalea glycerini</name>
    <dbReference type="NCBI Taxonomy" id="1763509"/>
    <lineage>
        <taxon>Bacteria</taxon>
        <taxon>Bacillati</taxon>
        <taxon>Bacillota</taxon>
        <taxon>Clostridia</taxon>
        <taxon>Lachnospirales</taxon>
        <taxon>Lachnospiraceae</taxon>
        <taxon>Lachnotalea</taxon>
    </lineage>
</organism>
<sequence length="142" mass="15353">MMYIILAILSGVTIVVSRMTNAKLGKELSVYQSTFFNYVIGFAGSLIAIAIFREKLLFTPEVTGIRYYAMFFGGAIGVATISISNIITPKISALSLTIIIFVSQLFSGVIIDYFLYGGFSKGKLIGGILVLIGLVYNTKAQA</sequence>
<feature type="transmembrane region" description="Helical" evidence="1">
    <location>
        <begin position="93"/>
        <end position="115"/>
    </location>
</feature>
<dbReference type="GO" id="GO:0005886">
    <property type="term" value="C:plasma membrane"/>
    <property type="evidence" value="ECO:0007669"/>
    <property type="project" value="TreeGrafter"/>
</dbReference>
<proteinExistence type="predicted"/>
<feature type="transmembrane region" description="Helical" evidence="1">
    <location>
        <begin position="65"/>
        <end position="87"/>
    </location>
</feature>
<dbReference type="OrthoDB" id="1654616at2"/>
<dbReference type="EMBL" id="NOKA02000003">
    <property type="protein sequence ID" value="RDY32703.1"/>
    <property type="molecule type" value="Genomic_DNA"/>
</dbReference>
<evidence type="ECO:0000256" key="1">
    <source>
        <dbReference type="SAM" id="Phobius"/>
    </source>
</evidence>
<accession>A0A371JIY7</accession>
<feature type="transmembrane region" description="Helical" evidence="1">
    <location>
        <begin position="35"/>
        <end position="53"/>
    </location>
</feature>
<protein>
    <submittedName>
        <fullName evidence="2">DMT family transporter</fullName>
    </submittedName>
</protein>
<keyword evidence="3" id="KW-1185">Reference proteome</keyword>